<dbReference type="EMBL" id="JH000134">
    <property type="protein sequence ID" value="EGV95633.1"/>
    <property type="molecule type" value="Genomic_DNA"/>
</dbReference>
<evidence type="ECO:0000313" key="3">
    <source>
        <dbReference type="Proteomes" id="UP000001075"/>
    </source>
</evidence>
<evidence type="ECO:0000256" key="1">
    <source>
        <dbReference type="SAM" id="MobiDB-lite"/>
    </source>
</evidence>
<dbReference type="InParanoid" id="G3H400"/>
<gene>
    <name evidence="2" type="ORF">I79_004993</name>
</gene>
<sequence length="58" mass="6770">MEGNQRFCPRGSWEDTKETSVRQDGEILSILLEYVSGRKGKRQGEQQMEQLGQKQNKR</sequence>
<proteinExistence type="predicted"/>
<reference evidence="3" key="1">
    <citation type="journal article" date="2011" name="Nat. Biotechnol.">
        <title>The genomic sequence of the Chinese hamster ovary (CHO)-K1 cell line.</title>
        <authorList>
            <person name="Xu X."/>
            <person name="Nagarajan H."/>
            <person name="Lewis N.E."/>
            <person name="Pan S."/>
            <person name="Cai Z."/>
            <person name="Liu X."/>
            <person name="Chen W."/>
            <person name="Xie M."/>
            <person name="Wang W."/>
            <person name="Hammond S."/>
            <person name="Andersen M.R."/>
            <person name="Neff N."/>
            <person name="Passarelli B."/>
            <person name="Koh W."/>
            <person name="Fan H.C."/>
            <person name="Wang J."/>
            <person name="Gui Y."/>
            <person name="Lee K.H."/>
            <person name="Betenbaugh M.J."/>
            <person name="Quake S.R."/>
            <person name="Famili I."/>
            <person name="Palsson B.O."/>
            <person name="Wang J."/>
        </authorList>
    </citation>
    <scope>NUCLEOTIDE SEQUENCE [LARGE SCALE GENOMIC DNA]</scope>
    <source>
        <strain evidence="3">CHO K1 cell line</strain>
    </source>
</reference>
<protein>
    <submittedName>
        <fullName evidence="2">Uncharacterized protein</fullName>
    </submittedName>
</protein>
<feature type="compositionally biased region" description="Polar residues" evidence="1">
    <location>
        <begin position="45"/>
        <end position="58"/>
    </location>
</feature>
<dbReference type="AlphaFoldDB" id="G3H400"/>
<evidence type="ECO:0000313" key="2">
    <source>
        <dbReference type="EMBL" id="EGV95633.1"/>
    </source>
</evidence>
<organism evidence="2 3">
    <name type="scientific">Cricetulus griseus</name>
    <name type="common">Chinese hamster</name>
    <name type="synonym">Cricetulus barabensis griseus</name>
    <dbReference type="NCBI Taxonomy" id="10029"/>
    <lineage>
        <taxon>Eukaryota</taxon>
        <taxon>Metazoa</taxon>
        <taxon>Chordata</taxon>
        <taxon>Craniata</taxon>
        <taxon>Vertebrata</taxon>
        <taxon>Euteleostomi</taxon>
        <taxon>Mammalia</taxon>
        <taxon>Eutheria</taxon>
        <taxon>Euarchontoglires</taxon>
        <taxon>Glires</taxon>
        <taxon>Rodentia</taxon>
        <taxon>Myomorpha</taxon>
        <taxon>Muroidea</taxon>
        <taxon>Cricetidae</taxon>
        <taxon>Cricetinae</taxon>
        <taxon>Cricetulus</taxon>
    </lineage>
</organism>
<feature type="region of interest" description="Disordered" evidence="1">
    <location>
        <begin position="1"/>
        <end position="20"/>
    </location>
</feature>
<dbReference type="Proteomes" id="UP000001075">
    <property type="component" value="Unassembled WGS sequence"/>
</dbReference>
<name>G3H400_CRIGR</name>
<accession>G3H400</accession>
<feature type="region of interest" description="Disordered" evidence="1">
    <location>
        <begin position="38"/>
        <end position="58"/>
    </location>
</feature>